<evidence type="ECO:0000259" key="2">
    <source>
        <dbReference type="PROSITE" id="PS50866"/>
    </source>
</evidence>
<keyword evidence="4" id="KW-1185">Reference proteome</keyword>
<evidence type="ECO:0000313" key="3">
    <source>
        <dbReference type="EMBL" id="KAK2170799.1"/>
    </source>
</evidence>
<feature type="domain" description="GOLD" evidence="2">
    <location>
        <begin position="224"/>
        <end position="330"/>
    </location>
</feature>
<dbReference type="PROSITE" id="PS50866">
    <property type="entry name" value="GOLD"/>
    <property type="match status" value="1"/>
</dbReference>
<name>A0AAD9NKS9_RIDPI</name>
<dbReference type="Proteomes" id="UP001209878">
    <property type="component" value="Unassembled WGS sequence"/>
</dbReference>
<dbReference type="SMART" id="SM00516">
    <property type="entry name" value="SEC14"/>
    <property type="match status" value="1"/>
</dbReference>
<dbReference type="InterPro" id="IPR036598">
    <property type="entry name" value="GOLD_dom_sf"/>
</dbReference>
<dbReference type="AlphaFoldDB" id="A0AAD9NKS9"/>
<organism evidence="3 4">
    <name type="scientific">Ridgeia piscesae</name>
    <name type="common">Tubeworm</name>
    <dbReference type="NCBI Taxonomy" id="27915"/>
    <lineage>
        <taxon>Eukaryota</taxon>
        <taxon>Metazoa</taxon>
        <taxon>Spiralia</taxon>
        <taxon>Lophotrochozoa</taxon>
        <taxon>Annelida</taxon>
        <taxon>Polychaeta</taxon>
        <taxon>Sedentaria</taxon>
        <taxon>Canalipalpata</taxon>
        <taxon>Sabellida</taxon>
        <taxon>Siboglinidae</taxon>
        <taxon>Ridgeia</taxon>
    </lineage>
</organism>
<evidence type="ECO:0000259" key="1">
    <source>
        <dbReference type="PROSITE" id="PS50191"/>
    </source>
</evidence>
<dbReference type="InterPro" id="IPR036865">
    <property type="entry name" value="CRAL-TRIO_dom_sf"/>
</dbReference>
<dbReference type="Pfam" id="PF00650">
    <property type="entry name" value="CRAL_TRIO"/>
    <property type="match status" value="1"/>
</dbReference>
<dbReference type="SUPFAM" id="SSF52087">
    <property type="entry name" value="CRAL/TRIO domain"/>
    <property type="match status" value="1"/>
</dbReference>
<feature type="domain" description="CRAL-TRIO" evidence="1">
    <location>
        <begin position="22"/>
        <end position="196"/>
    </location>
</feature>
<proteinExistence type="predicted"/>
<protein>
    <recommendedName>
        <fullName evidence="5">SEC14-like protein 2</fullName>
    </recommendedName>
</protein>
<dbReference type="SUPFAM" id="SSF101576">
    <property type="entry name" value="Supernatant protein factor (SPF), C-terminal domain"/>
    <property type="match status" value="1"/>
</dbReference>
<sequence>MLRNHLEWRKSFGTDTLLDWDVPEVMRKYWPGGVCGHDKEGHPILYQLCKDFDTKGMLKSVKKSDIVKLYVYRMEQVMKACEEESKKRGKIIDQAVDISDLDGFHLGMVFAPGITDAMKQVFAIYEANYPENLHASYVINAPSVFAIMFTILRPFLSEETKRKVHILGRNWKEVLLRAVDKDQLPAYWGGDAVDPEGDAHCRSQIAQGGKIPSSYYLKEQVSLDRDKMEKVTLQKGTKFDLKFHAKEPEVIIRWLFETEDCDIGFGVLYRAEDGPDNGSWEEVVPVNRVNSYLVPEDGSIVCGKAGIYMLRFDNSYSWVHGKTLYYEAELMEPSRDVAFERETVGDQAAASETTRL</sequence>
<dbReference type="InterPro" id="IPR009038">
    <property type="entry name" value="GOLD_dom"/>
</dbReference>
<dbReference type="PROSITE" id="PS50191">
    <property type="entry name" value="CRAL_TRIO"/>
    <property type="match status" value="1"/>
</dbReference>
<dbReference type="EMBL" id="JAODUO010001139">
    <property type="protein sequence ID" value="KAK2170799.1"/>
    <property type="molecule type" value="Genomic_DNA"/>
</dbReference>
<evidence type="ECO:0000313" key="4">
    <source>
        <dbReference type="Proteomes" id="UP001209878"/>
    </source>
</evidence>
<dbReference type="Gene3D" id="3.40.525.10">
    <property type="entry name" value="CRAL-TRIO lipid binding domain"/>
    <property type="match status" value="1"/>
</dbReference>
<dbReference type="GO" id="GO:0005737">
    <property type="term" value="C:cytoplasm"/>
    <property type="evidence" value="ECO:0007669"/>
    <property type="project" value="TreeGrafter"/>
</dbReference>
<gene>
    <name evidence="3" type="ORF">NP493_1141g00043</name>
</gene>
<dbReference type="InterPro" id="IPR001251">
    <property type="entry name" value="CRAL-TRIO_dom"/>
</dbReference>
<dbReference type="PANTHER" id="PTHR23324:SF83">
    <property type="entry name" value="SEC14-LIKE PROTEIN 2"/>
    <property type="match status" value="1"/>
</dbReference>
<dbReference type="CDD" id="cd00170">
    <property type="entry name" value="SEC14"/>
    <property type="match status" value="1"/>
</dbReference>
<comment type="caution">
    <text evidence="3">The sequence shown here is derived from an EMBL/GenBank/DDBJ whole genome shotgun (WGS) entry which is preliminary data.</text>
</comment>
<dbReference type="Gene3D" id="2.60.120.680">
    <property type="entry name" value="GOLD domain"/>
    <property type="match status" value="1"/>
</dbReference>
<reference evidence="3" key="1">
    <citation type="journal article" date="2023" name="Mol. Biol. Evol.">
        <title>Third-Generation Sequencing Reveals the Adaptive Role of the Epigenome in Three Deep-Sea Polychaetes.</title>
        <authorList>
            <person name="Perez M."/>
            <person name="Aroh O."/>
            <person name="Sun Y."/>
            <person name="Lan Y."/>
            <person name="Juniper S.K."/>
            <person name="Young C.R."/>
            <person name="Angers B."/>
            <person name="Qian P.Y."/>
        </authorList>
    </citation>
    <scope>NUCLEOTIDE SEQUENCE</scope>
    <source>
        <strain evidence="3">R07B-5</strain>
    </source>
</reference>
<evidence type="ECO:0008006" key="5">
    <source>
        <dbReference type="Google" id="ProtNLM"/>
    </source>
</evidence>
<dbReference type="Pfam" id="PF13897">
    <property type="entry name" value="GOLD_2"/>
    <property type="match status" value="1"/>
</dbReference>
<accession>A0AAD9NKS9</accession>
<dbReference type="PANTHER" id="PTHR23324">
    <property type="entry name" value="SEC14 RELATED PROTEIN"/>
    <property type="match status" value="1"/>
</dbReference>
<dbReference type="InterPro" id="IPR051064">
    <property type="entry name" value="SEC14/CRAL-TRIO_domain"/>
</dbReference>